<evidence type="ECO:0000313" key="6">
    <source>
        <dbReference type="EMBL" id="MCQ5062736.1"/>
    </source>
</evidence>
<dbReference type="SUPFAM" id="SSF46689">
    <property type="entry name" value="Homeodomain-like"/>
    <property type="match status" value="1"/>
</dbReference>
<dbReference type="InterPro" id="IPR009057">
    <property type="entry name" value="Homeodomain-like_sf"/>
</dbReference>
<dbReference type="GO" id="GO:0097367">
    <property type="term" value="F:carbohydrate derivative binding"/>
    <property type="evidence" value="ECO:0007669"/>
    <property type="project" value="InterPro"/>
</dbReference>
<dbReference type="EMBL" id="JANGBO010000018">
    <property type="protein sequence ID" value="MCQ5062736.1"/>
    <property type="molecule type" value="Genomic_DNA"/>
</dbReference>
<dbReference type="PANTHER" id="PTHR30514">
    <property type="entry name" value="GLUCOKINASE"/>
    <property type="match status" value="1"/>
</dbReference>
<dbReference type="InterPro" id="IPR001347">
    <property type="entry name" value="SIS_dom"/>
</dbReference>
<dbReference type="InterPro" id="IPR036388">
    <property type="entry name" value="WH-like_DNA-bd_sf"/>
</dbReference>
<evidence type="ECO:0000256" key="2">
    <source>
        <dbReference type="ARBA" id="ARBA00023125"/>
    </source>
</evidence>
<organism evidence="7 8">
    <name type="scientific">Faecalibacillus intestinalis</name>
    <dbReference type="NCBI Taxonomy" id="1982626"/>
    <lineage>
        <taxon>Bacteria</taxon>
        <taxon>Bacillati</taxon>
        <taxon>Bacillota</taxon>
        <taxon>Erysipelotrichia</taxon>
        <taxon>Erysipelotrichales</taxon>
        <taxon>Coprobacillaceae</taxon>
        <taxon>Faecalibacillus</taxon>
    </lineage>
</organism>
<comment type="caution">
    <text evidence="7">The sequence shown here is derived from an EMBL/GenBank/DDBJ whole genome shotgun (WGS) entry which is preliminary data.</text>
</comment>
<dbReference type="PROSITE" id="PS51071">
    <property type="entry name" value="HTH_RPIR"/>
    <property type="match status" value="1"/>
</dbReference>
<dbReference type="RefSeq" id="WP_107029853.1">
    <property type="nucleotide sequence ID" value="NZ_JADPGJ010000002.1"/>
</dbReference>
<evidence type="ECO:0000259" key="5">
    <source>
        <dbReference type="PROSITE" id="PS51464"/>
    </source>
</evidence>
<dbReference type="CDD" id="cd05013">
    <property type="entry name" value="SIS_RpiR"/>
    <property type="match status" value="1"/>
</dbReference>
<feature type="domain" description="HTH rpiR-type" evidence="4">
    <location>
        <begin position="1"/>
        <end position="75"/>
    </location>
</feature>
<evidence type="ECO:0000256" key="3">
    <source>
        <dbReference type="ARBA" id="ARBA00023163"/>
    </source>
</evidence>
<dbReference type="Pfam" id="PF01380">
    <property type="entry name" value="SIS"/>
    <property type="match status" value="1"/>
</dbReference>
<evidence type="ECO:0000256" key="1">
    <source>
        <dbReference type="ARBA" id="ARBA00023015"/>
    </source>
</evidence>
<dbReference type="InterPro" id="IPR000281">
    <property type="entry name" value="HTH_RpiR"/>
</dbReference>
<dbReference type="InterPro" id="IPR047640">
    <property type="entry name" value="RpiR-like"/>
</dbReference>
<reference evidence="7 8" key="1">
    <citation type="journal article" date="2019" name="Int. J. Syst. Evol. Microbiol.">
        <title>Faecalibacillus intestinalis gen. nov., sp. nov. and Faecalibacillus faecis sp. nov., isolated from human faeces.</title>
        <authorList>
            <person name="Seo B."/>
            <person name="Jeon K."/>
            <person name="Baek I."/>
            <person name="Lee Y.M."/>
            <person name="Baek K."/>
            <person name="Ko G."/>
        </authorList>
    </citation>
    <scope>NUCLEOTIDE SEQUENCE [LARGE SCALE GENOMIC DNA]</scope>
    <source>
        <strain evidence="7 8">SNUG30099</strain>
    </source>
</reference>
<dbReference type="GO" id="GO:1901135">
    <property type="term" value="P:carbohydrate derivative metabolic process"/>
    <property type="evidence" value="ECO:0007669"/>
    <property type="project" value="InterPro"/>
</dbReference>
<keyword evidence="3" id="KW-0804">Transcription</keyword>
<protein>
    <submittedName>
        <fullName evidence="7">MurR/RpiR family transcriptional regulator</fullName>
    </submittedName>
</protein>
<dbReference type="InterPro" id="IPR035472">
    <property type="entry name" value="RpiR-like_SIS"/>
</dbReference>
<dbReference type="InterPro" id="IPR046348">
    <property type="entry name" value="SIS_dom_sf"/>
</dbReference>
<gene>
    <name evidence="7" type="ORF">C7U54_07350</name>
    <name evidence="6" type="ORF">NE542_13000</name>
</gene>
<keyword evidence="2" id="KW-0238">DNA-binding</keyword>
<dbReference type="GO" id="GO:0003677">
    <property type="term" value="F:DNA binding"/>
    <property type="evidence" value="ECO:0007669"/>
    <property type="project" value="UniProtKB-KW"/>
</dbReference>
<keyword evidence="1" id="KW-0805">Transcription regulation</keyword>
<dbReference type="Proteomes" id="UP000240974">
    <property type="component" value="Unassembled WGS sequence"/>
</dbReference>
<dbReference type="Proteomes" id="UP001204814">
    <property type="component" value="Unassembled WGS sequence"/>
</dbReference>
<evidence type="ECO:0000313" key="7">
    <source>
        <dbReference type="EMBL" id="PST41172.1"/>
    </source>
</evidence>
<sequence>MLIVNQIENTHFSKTEREIVDYIIDQGMNIEKMSANEIARNTFTSAPLLVRIAKKLGYSGFNEFKSAYLKELSYMLEETDVDASIPFLLSDDLMTITKNLALLEKETIQDTQQLNHHDDLQEAVRLLQKAQVIDVYGVLNHVLLAKHFKTLMMYIGKDVQVIDQVTGQKRSACLADESHCAIIISYSGQTREMVEVAEIYHKRNIPFISITCMAENSISRLADVHLYLSSREMLHIKIGDFASTTSLKYLFDILYAGVFSHDYKKNLETKIVVASYVDDRQSEDEYINEK</sequence>
<keyword evidence="8" id="KW-1185">Reference proteome</keyword>
<evidence type="ECO:0000259" key="4">
    <source>
        <dbReference type="PROSITE" id="PS51071"/>
    </source>
</evidence>
<feature type="domain" description="SIS" evidence="5">
    <location>
        <begin position="123"/>
        <end position="264"/>
    </location>
</feature>
<evidence type="ECO:0000313" key="8">
    <source>
        <dbReference type="Proteomes" id="UP000240974"/>
    </source>
</evidence>
<dbReference type="EMBL" id="PYLQ01000008">
    <property type="protein sequence ID" value="PST41172.1"/>
    <property type="molecule type" value="Genomic_DNA"/>
</dbReference>
<reference evidence="6" key="2">
    <citation type="submission" date="2022-06" db="EMBL/GenBank/DDBJ databases">
        <title>Isolation of gut microbiota from human fecal samples.</title>
        <authorList>
            <person name="Pamer E.G."/>
            <person name="Barat B."/>
            <person name="Waligurski E."/>
            <person name="Medina S."/>
            <person name="Paddock L."/>
            <person name="Mostad J."/>
        </authorList>
    </citation>
    <scope>NUCLEOTIDE SEQUENCE</scope>
    <source>
        <strain evidence="6">DFI.6.24</strain>
    </source>
</reference>
<dbReference type="PANTHER" id="PTHR30514:SF10">
    <property type="entry name" value="MURR_RPIR FAMILY TRANSCRIPTIONAL REGULATOR"/>
    <property type="match status" value="1"/>
</dbReference>
<dbReference type="PROSITE" id="PS51464">
    <property type="entry name" value="SIS"/>
    <property type="match status" value="1"/>
</dbReference>
<accession>A0A2T3G107</accession>
<dbReference type="Gene3D" id="3.40.50.10490">
    <property type="entry name" value="Glucose-6-phosphate isomerase like protein, domain 1"/>
    <property type="match status" value="1"/>
</dbReference>
<dbReference type="AlphaFoldDB" id="A0A2T3G107"/>
<dbReference type="Gene3D" id="1.10.10.10">
    <property type="entry name" value="Winged helix-like DNA-binding domain superfamily/Winged helix DNA-binding domain"/>
    <property type="match status" value="1"/>
</dbReference>
<name>A0A2T3G107_9FIRM</name>
<dbReference type="Pfam" id="PF01418">
    <property type="entry name" value="HTH_6"/>
    <property type="match status" value="1"/>
</dbReference>
<proteinExistence type="predicted"/>
<dbReference type="SUPFAM" id="SSF53697">
    <property type="entry name" value="SIS domain"/>
    <property type="match status" value="1"/>
</dbReference>
<dbReference type="GO" id="GO:0003700">
    <property type="term" value="F:DNA-binding transcription factor activity"/>
    <property type="evidence" value="ECO:0007669"/>
    <property type="project" value="InterPro"/>
</dbReference>